<organism evidence="2">
    <name type="scientific">Rhizophora mucronata</name>
    <name type="common">Asiatic mangrove</name>
    <dbReference type="NCBI Taxonomy" id="61149"/>
    <lineage>
        <taxon>Eukaryota</taxon>
        <taxon>Viridiplantae</taxon>
        <taxon>Streptophyta</taxon>
        <taxon>Embryophyta</taxon>
        <taxon>Tracheophyta</taxon>
        <taxon>Spermatophyta</taxon>
        <taxon>Magnoliopsida</taxon>
        <taxon>eudicotyledons</taxon>
        <taxon>Gunneridae</taxon>
        <taxon>Pentapetalae</taxon>
        <taxon>rosids</taxon>
        <taxon>fabids</taxon>
        <taxon>Malpighiales</taxon>
        <taxon>Rhizophoraceae</taxon>
        <taxon>Rhizophora</taxon>
    </lineage>
</organism>
<name>A0A2P2IJ60_RHIMU</name>
<sequence length="33" mass="3752">MAVYVLPLVYAFDVVLLARYISKVVLKARLKAK</sequence>
<keyword evidence="1" id="KW-0472">Membrane</keyword>
<reference evidence="2" key="1">
    <citation type="submission" date="2018-02" db="EMBL/GenBank/DDBJ databases">
        <title>Rhizophora mucronata_Transcriptome.</title>
        <authorList>
            <person name="Meera S.P."/>
            <person name="Sreeshan A."/>
            <person name="Augustine A."/>
        </authorList>
    </citation>
    <scope>NUCLEOTIDE SEQUENCE</scope>
    <source>
        <tissue evidence="2">Leaf</tissue>
    </source>
</reference>
<dbReference type="AlphaFoldDB" id="A0A2P2IJ60"/>
<evidence type="ECO:0000313" key="2">
    <source>
        <dbReference type="EMBL" id="MBW81276.1"/>
    </source>
</evidence>
<proteinExistence type="predicted"/>
<feature type="transmembrane region" description="Helical" evidence="1">
    <location>
        <begin position="6"/>
        <end position="26"/>
    </location>
</feature>
<keyword evidence="1" id="KW-0812">Transmembrane</keyword>
<dbReference type="EMBL" id="GGEC01000793">
    <property type="protein sequence ID" value="MBW81276.1"/>
    <property type="molecule type" value="Transcribed_RNA"/>
</dbReference>
<evidence type="ECO:0000256" key="1">
    <source>
        <dbReference type="SAM" id="Phobius"/>
    </source>
</evidence>
<keyword evidence="1" id="KW-1133">Transmembrane helix</keyword>
<accession>A0A2P2IJ60</accession>
<protein>
    <submittedName>
        <fullName evidence="2">Uncharacterized protein</fullName>
    </submittedName>
</protein>